<keyword evidence="3" id="KW-0813">Transport</keyword>
<dbReference type="GO" id="GO:0005886">
    <property type="term" value="C:plasma membrane"/>
    <property type="evidence" value="ECO:0007669"/>
    <property type="project" value="UniProtKB-SubCell"/>
</dbReference>
<feature type="transmembrane region" description="Helical" evidence="7">
    <location>
        <begin position="279"/>
        <end position="300"/>
    </location>
</feature>
<dbReference type="FunFam" id="1.20.58.70:FF:000003">
    <property type="entry name" value="Qa-SNARE, Sso1/Syntaxin1-type, SYP12A-group"/>
    <property type="match status" value="1"/>
</dbReference>
<proteinExistence type="inferred from homology"/>
<dbReference type="CDD" id="cd15848">
    <property type="entry name" value="SNARE_syntaxin1-like"/>
    <property type="match status" value="1"/>
</dbReference>
<dbReference type="PANTHER" id="PTHR19957:SF314">
    <property type="entry name" value="SYNTAXIN-124-RELATED"/>
    <property type="match status" value="1"/>
</dbReference>
<sequence length="311" mass="34424">MNDLFSSSSFKKYADASPATSGAGGDMEAGGESVVNLDKFFEDVEAVKEDMKGLEGMYKGLQSTNEETKTAHDARTVKSLRARMDKDVEQVLRRAKAVKSKLEELDRSNATSRKVPGCGPGSSTDRTRTSVVAGLGKKLKDLMDDFQGLRARMAAEYKETVARRYYTVTGEKAEDSTIEALISSGESESFMQKAIQEQGRGQVMDTISEIQERHDAVKDIERSLMDLHQVFLDMAALVEAQGHQLNDIESHVAHASSFVRRGTVELETAREYQKSSRKWLCFAILAGILLIAVLILPVLVNLRILTLPTRR</sequence>
<evidence type="ECO:0000313" key="9">
    <source>
        <dbReference type="EMBL" id="CAL5048441.1"/>
    </source>
</evidence>
<dbReference type="CDD" id="cd00179">
    <property type="entry name" value="SynN"/>
    <property type="match status" value="1"/>
</dbReference>
<dbReference type="PROSITE" id="PS00914">
    <property type="entry name" value="SYNTAXIN"/>
    <property type="match status" value="1"/>
</dbReference>
<evidence type="ECO:0000259" key="8">
    <source>
        <dbReference type="PROSITE" id="PS50192"/>
    </source>
</evidence>
<keyword evidence="7" id="KW-0472">Membrane</keyword>
<dbReference type="PROSITE" id="PS50192">
    <property type="entry name" value="T_SNARE"/>
    <property type="match status" value="1"/>
</dbReference>
<keyword evidence="7" id="KW-0812">Transmembrane</keyword>
<reference evidence="9 11" key="2">
    <citation type="submission" date="2024-10" db="EMBL/GenBank/DDBJ databases">
        <authorList>
            <person name="Ryan C."/>
        </authorList>
    </citation>
    <scope>NUCLEOTIDE SEQUENCE [LARGE SCALE GENOMIC DNA]</scope>
</reference>
<dbReference type="SMART" id="SM00397">
    <property type="entry name" value="t_SNARE"/>
    <property type="match status" value="1"/>
</dbReference>
<gene>
    <name evidence="9" type="ORF">URODEC1_LOCUS90445</name>
    <name evidence="10" type="ORF">URODEC1_LOCUS93290</name>
</gene>
<comment type="similarity">
    <text evidence="2 5">Belongs to the syntaxin family.</text>
</comment>
<feature type="domain" description="T-SNARE coiled-coil homology" evidence="8">
    <location>
        <begin position="207"/>
        <end position="269"/>
    </location>
</feature>
<keyword evidence="11" id="KW-1185">Reference proteome</keyword>
<dbReference type="InterPro" id="IPR010989">
    <property type="entry name" value="SNARE"/>
</dbReference>
<dbReference type="InterPro" id="IPR000727">
    <property type="entry name" value="T_SNARE_dom"/>
</dbReference>
<dbReference type="Gene3D" id="1.20.5.110">
    <property type="match status" value="1"/>
</dbReference>
<reference evidence="11" key="1">
    <citation type="submission" date="2024-06" db="EMBL/GenBank/DDBJ databases">
        <authorList>
            <person name="Ryan C."/>
        </authorList>
    </citation>
    <scope>NUCLEOTIDE SEQUENCE [LARGE SCALE GENOMIC DNA]</scope>
</reference>
<dbReference type="AlphaFoldDB" id="A0ABC9E038"/>
<evidence type="ECO:0000256" key="6">
    <source>
        <dbReference type="SAM" id="MobiDB-lite"/>
    </source>
</evidence>
<evidence type="ECO:0000256" key="1">
    <source>
        <dbReference type="ARBA" id="ARBA00004521"/>
    </source>
</evidence>
<comment type="subcellular location">
    <subcellularLocation>
        <location evidence="1">Cell membrane</location>
        <topology evidence="1">Single-pass type IV membrane protein</topology>
    </subcellularLocation>
</comment>
<evidence type="ECO:0000313" key="11">
    <source>
        <dbReference type="Proteomes" id="UP001497457"/>
    </source>
</evidence>
<dbReference type="Proteomes" id="UP001497457">
    <property type="component" value="Chromosome 36b"/>
</dbReference>
<evidence type="ECO:0000256" key="3">
    <source>
        <dbReference type="ARBA" id="ARBA00022448"/>
    </source>
</evidence>
<dbReference type="Pfam" id="PF00804">
    <property type="entry name" value="Syntaxin"/>
    <property type="match status" value="1"/>
</dbReference>
<dbReference type="InterPro" id="IPR006011">
    <property type="entry name" value="Syntaxin_N"/>
</dbReference>
<dbReference type="SUPFAM" id="SSF47661">
    <property type="entry name" value="t-snare proteins"/>
    <property type="match status" value="1"/>
</dbReference>
<dbReference type="Proteomes" id="UP001497457">
    <property type="component" value="Chromosome 35b"/>
</dbReference>
<protein>
    <recommendedName>
        <fullName evidence="8">t-SNARE coiled-coil homology domain-containing protein</fullName>
    </recommendedName>
</protein>
<dbReference type="GO" id="GO:0015031">
    <property type="term" value="P:protein transport"/>
    <property type="evidence" value="ECO:0007669"/>
    <property type="project" value="UniProtKB-KW"/>
</dbReference>
<feature type="region of interest" description="Disordered" evidence="6">
    <location>
        <begin position="103"/>
        <end position="128"/>
    </location>
</feature>
<dbReference type="PANTHER" id="PTHR19957">
    <property type="entry name" value="SYNTAXIN"/>
    <property type="match status" value="1"/>
</dbReference>
<organism evidence="9 11">
    <name type="scientific">Urochloa decumbens</name>
    <dbReference type="NCBI Taxonomy" id="240449"/>
    <lineage>
        <taxon>Eukaryota</taxon>
        <taxon>Viridiplantae</taxon>
        <taxon>Streptophyta</taxon>
        <taxon>Embryophyta</taxon>
        <taxon>Tracheophyta</taxon>
        <taxon>Spermatophyta</taxon>
        <taxon>Magnoliopsida</taxon>
        <taxon>Liliopsida</taxon>
        <taxon>Poales</taxon>
        <taxon>Poaceae</taxon>
        <taxon>PACMAD clade</taxon>
        <taxon>Panicoideae</taxon>
        <taxon>Panicodae</taxon>
        <taxon>Paniceae</taxon>
        <taxon>Melinidinae</taxon>
        <taxon>Urochloa</taxon>
    </lineage>
</organism>
<evidence type="ECO:0000256" key="5">
    <source>
        <dbReference type="RuleBase" id="RU003858"/>
    </source>
</evidence>
<feature type="compositionally biased region" description="Polar residues" evidence="6">
    <location>
        <begin position="1"/>
        <end position="10"/>
    </location>
</feature>
<name>A0ABC9E038_9POAL</name>
<evidence type="ECO:0000256" key="4">
    <source>
        <dbReference type="ARBA" id="ARBA00022927"/>
    </source>
</evidence>
<dbReference type="InterPro" id="IPR045242">
    <property type="entry name" value="Syntaxin"/>
</dbReference>
<dbReference type="EMBL" id="OZ075145">
    <property type="protein sequence ID" value="CAL5048441.1"/>
    <property type="molecule type" value="Genomic_DNA"/>
</dbReference>
<accession>A0ABC9E038</accession>
<dbReference type="Pfam" id="PF05739">
    <property type="entry name" value="SNARE"/>
    <property type="match status" value="1"/>
</dbReference>
<evidence type="ECO:0000256" key="7">
    <source>
        <dbReference type="SAM" id="Phobius"/>
    </source>
</evidence>
<dbReference type="FunFam" id="1.20.5.110:FF:000008">
    <property type="entry name" value="Syntaxin 132"/>
    <property type="match status" value="1"/>
</dbReference>
<feature type="region of interest" description="Disordered" evidence="6">
    <location>
        <begin position="1"/>
        <end position="29"/>
    </location>
</feature>
<keyword evidence="7" id="KW-1133">Transmembrane helix</keyword>
<dbReference type="EMBL" id="OZ075146">
    <property type="protein sequence ID" value="CAL5053524.1"/>
    <property type="molecule type" value="Genomic_DNA"/>
</dbReference>
<dbReference type="SMART" id="SM00503">
    <property type="entry name" value="SynN"/>
    <property type="match status" value="1"/>
</dbReference>
<evidence type="ECO:0000313" key="10">
    <source>
        <dbReference type="EMBL" id="CAL5053524.1"/>
    </source>
</evidence>
<dbReference type="InterPro" id="IPR006012">
    <property type="entry name" value="Syntaxin/epimorphin_CS"/>
</dbReference>
<keyword evidence="4" id="KW-0653">Protein transport</keyword>
<dbReference type="Gene3D" id="1.20.58.70">
    <property type="match status" value="1"/>
</dbReference>
<evidence type="ECO:0000256" key="2">
    <source>
        <dbReference type="ARBA" id="ARBA00009063"/>
    </source>
</evidence>